<dbReference type="InterPro" id="IPR019734">
    <property type="entry name" value="TPR_rpt"/>
</dbReference>
<dbReference type="InterPro" id="IPR029063">
    <property type="entry name" value="SAM-dependent_MTases_sf"/>
</dbReference>
<dbReference type="PANTHER" id="PTHR24422">
    <property type="entry name" value="CHEMOTAXIS PROTEIN METHYLTRANSFERASE"/>
    <property type="match status" value="1"/>
</dbReference>
<keyword evidence="2 7" id="KW-0808">Transferase</keyword>
<dbReference type="Gene3D" id="1.25.40.10">
    <property type="entry name" value="Tetratricopeptide repeat domain"/>
    <property type="match status" value="1"/>
</dbReference>
<evidence type="ECO:0000313" key="8">
    <source>
        <dbReference type="Proteomes" id="UP000199391"/>
    </source>
</evidence>
<feature type="domain" description="CheR-type methyltransferase" evidence="6">
    <location>
        <begin position="1"/>
        <end position="231"/>
    </location>
</feature>
<dbReference type="SMART" id="SM00028">
    <property type="entry name" value="TPR"/>
    <property type="match status" value="2"/>
</dbReference>
<keyword evidence="3" id="KW-0949">S-adenosyl-L-methionine</keyword>
<dbReference type="RefSeq" id="WP_093561442.1">
    <property type="nucleotide sequence ID" value="NZ_FPBO01000065.1"/>
</dbReference>
<evidence type="ECO:0000256" key="1">
    <source>
        <dbReference type="ARBA" id="ARBA00022603"/>
    </source>
</evidence>
<dbReference type="SUPFAM" id="SSF53335">
    <property type="entry name" value="S-adenosyl-L-methionine-dependent methyltransferases"/>
    <property type="match status" value="1"/>
</dbReference>
<gene>
    <name evidence="7" type="ORF">SAMN05216552_106516</name>
</gene>
<dbReference type="PROSITE" id="PS50123">
    <property type="entry name" value="CHER"/>
    <property type="match status" value="1"/>
</dbReference>
<dbReference type="PANTHER" id="PTHR24422:SF19">
    <property type="entry name" value="CHEMOTAXIS PROTEIN METHYLTRANSFERASE"/>
    <property type="match status" value="1"/>
</dbReference>
<keyword evidence="4" id="KW-0802">TPR repeat</keyword>
<dbReference type="OrthoDB" id="9816309at2"/>
<dbReference type="STRING" id="1035707.SAMN05216552_106516"/>
<dbReference type="EMBL" id="FPBO01000065">
    <property type="protein sequence ID" value="SFV17486.1"/>
    <property type="molecule type" value="Genomic_DNA"/>
</dbReference>
<proteinExistence type="predicted"/>
<accession>A0A1I7M6D5</accession>
<evidence type="ECO:0000256" key="3">
    <source>
        <dbReference type="ARBA" id="ARBA00022691"/>
    </source>
</evidence>
<evidence type="ECO:0000313" key="7">
    <source>
        <dbReference type="EMBL" id="SFV17486.1"/>
    </source>
</evidence>
<keyword evidence="1 7" id="KW-0489">Methyltransferase</keyword>
<dbReference type="Pfam" id="PF01739">
    <property type="entry name" value="CheR"/>
    <property type="match status" value="1"/>
</dbReference>
<dbReference type="PROSITE" id="PS50005">
    <property type="entry name" value="TPR"/>
    <property type="match status" value="1"/>
</dbReference>
<dbReference type="AlphaFoldDB" id="A0A1I7M6D5"/>
<evidence type="ECO:0000256" key="5">
    <source>
        <dbReference type="SAM" id="MobiDB-lite"/>
    </source>
</evidence>
<evidence type="ECO:0000256" key="4">
    <source>
        <dbReference type="PROSITE-ProRule" id="PRU00339"/>
    </source>
</evidence>
<evidence type="ECO:0000256" key="2">
    <source>
        <dbReference type="ARBA" id="ARBA00022679"/>
    </source>
</evidence>
<dbReference type="SMART" id="SM00138">
    <property type="entry name" value="MeTrc"/>
    <property type="match status" value="1"/>
</dbReference>
<dbReference type="InterPro" id="IPR011990">
    <property type="entry name" value="TPR-like_helical_dom_sf"/>
</dbReference>
<organism evidence="7 8">
    <name type="scientific">Pseudoduganella namucuonensis</name>
    <dbReference type="NCBI Taxonomy" id="1035707"/>
    <lineage>
        <taxon>Bacteria</taxon>
        <taxon>Pseudomonadati</taxon>
        <taxon>Pseudomonadota</taxon>
        <taxon>Betaproteobacteria</taxon>
        <taxon>Burkholderiales</taxon>
        <taxon>Oxalobacteraceae</taxon>
        <taxon>Telluria group</taxon>
        <taxon>Pseudoduganella</taxon>
    </lineage>
</organism>
<dbReference type="Gene3D" id="3.40.50.150">
    <property type="entry name" value="Vaccinia Virus protein VP39"/>
    <property type="match status" value="1"/>
</dbReference>
<dbReference type="GO" id="GO:0032259">
    <property type="term" value="P:methylation"/>
    <property type="evidence" value="ECO:0007669"/>
    <property type="project" value="UniProtKB-KW"/>
</dbReference>
<protein>
    <submittedName>
        <fullName evidence="7">Chemotaxis protein methyltransferase WspC</fullName>
    </submittedName>
</protein>
<feature type="region of interest" description="Disordered" evidence="5">
    <location>
        <begin position="292"/>
        <end position="341"/>
    </location>
</feature>
<dbReference type="SUPFAM" id="SSF48452">
    <property type="entry name" value="TPR-like"/>
    <property type="match status" value="1"/>
</dbReference>
<dbReference type="GO" id="GO:0008757">
    <property type="term" value="F:S-adenosylmethionine-dependent methyltransferase activity"/>
    <property type="evidence" value="ECO:0007669"/>
    <property type="project" value="InterPro"/>
</dbReference>
<dbReference type="InterPro" id="IPR022642">
    <property type="entry name" value="CheR_C"/>
</dbReference>
<dbReference type="Proteomes" id="UP000199391">
    <property type="component" value="Unassembled WGS sequence"/>
</dbReference>
<dbReference type="InterPro" id="IPR000780">
    <property type="entry name" value="CheR_MeTrfase"/>
</dbReference>
<evidence type="ECO:0000259" key="6">
    <source>
        <dbReference type="PROSITE" id="PS50123"/>
    </source>
</evidence>
<keyword evidence="8" id="KW-1185">Reference proteome</keyword>
<sequence>MKAQAMLRRMTGLNLSKAQADRAIRQRMELTRSVDRDAYLAGLTPEELTELVELVVVPESWLFRDAQAFYTAVEFVKARLAASARPVRILSVPCAGGEEPYSMAMALGDAGVAPQCYTIDAYDLSPACVARARAGVYGRNAFRAHDLGFRDRHFTRVGEEDYQISMEIRARVRFSQGNLLTLETGARPNYYDVIFCRNLLIYFDKPTTAAAIARLSALLADDGVLFAGYAEVPSFTQHGYTPLPQRQAFGLRKDAEPPPAAYAALPTPGPAPVAAAVKGKAVAPAPVSKGAGLTRGPAGAPGPAAPGARPAAGAQDGRAAARKAAPASAPSSAPSPARPAAGALLSQARALADRGQDKEAAAACQAALASVPDSAEAYFILGMLSEHARQPVQAEEHWRRCIYLQPDHYDALCHLALLAEQHGDDDAASTLKARAKRIYQRQQGAAKAEP</sequence>
<name>A0A1I7M6D5_9BURK</name>
<reference evidence="8" key="1">
    <citation type="submission" date="2016-10" db="EMBL/GenBank/DDBJ databases">
        <authorList>
            <person name="Varghese N."/>
            <person name="Submissions S."/>
        </authorList>
    </citation>
    <scope>NUCLEOTIDE SEQUENCE [LARGE SCALE GENOMIC DNA]</scope>
    <source>
        <strain evidence="8">CGMCC 1.11014</strain>
    </source>
</reference>
<feature type="repeat" description="TPR" evidence="4">
    <location>
        <begin position="375"/>
        <end position="408"/>
    </location>
</feature>
<dbReference type="InterPro" id="IPR050903">
    <property type="entry name" value="Bact_Chemotaxis_MeTrfase"/>
</dbReference>